<evidence type="ECO:0000313" key="2">
    <source>
        <dbReference type="EMBL" id="KTT68249.1"/>
    </source>
</evidence>
<protein>
    <submittedName>
        <fullName evidence="2">Uncharacterized protein</fullName>
    </submittedName>
</protein>
<dbReference type="RefSeq" id="WP_058734287.1">
    <property type="nucleotide sequence ID" value="NZ_LDTD01000117.1"/>
</dbReference>
<name>A0A147HTV0_9SPHN</name>
<evidence type="ECO:0000313" key="3">
    <source>
        <dbReference type="Proteomes" id="UP000072867"/>
    </source>
</evidence>
<sequence>MADAATTRIYVRWSDDGQHIRHWSREPFKHGLNEAQPVDAVETPPPGIDPQTGRSVGDHGTGEQAIEFILNHSDDHDLNNMEAFLKAWQEGSAYEEWPEYYAWLSKQVQS</sequence>
<gene>
    <name evidence="2" type="ORF">NS319_14785</name>
</gene>
<proteinExistence type="predicted"/>
<dbReference type="AlphaFoldDB" id="A0A147HTV0"/>
<feature type="region of interest" description="Disordered" evidence="1">
    <location>
        <begin position="37"/>
        <end position="60"/>
    </location>
</feature>
<organism evidence="2 3">
    <name type="scientific">Sphingomonas sanguinis</name>
    <dbReference type="NCBI Taxonomy" id="33051"/>
    <lineage>
        <taxon>Bacteria</taxon>
        <taxon>Pseudomonadati</taxon>
        <taxon>Pseudomonadota</taxon>
        <taxon>Alphaproteobacteria</taxon>
        <taxon>Sphingomonadales</taxon>
        <taxon>Sphingomonadaceae</taxon>
        <taxon>Sphingomonas</taxon>
    </lineage>
</organism>
<reference evidence="2 3" key="1">
    <citation type="journal article" date="2016" name="Front. Microbiol.">
        <title>Genomic Resource of Rice Seed Associated Bacteria.</title>
        <authorList>
            <person name="Midha S."/>
            <person name="Bansal K."/>
            <person name="Sharma S."/>
            <person name="Kumar N."/>
            <person name="Patil P.P."/>
            <person name="Chaudhry V."/>
            <person name="Patil P.B."/>
        </authorList>
    </citation>
    <scope>NUCLEOTIDE SEQUENCE [LARGE SCALE GENOMIC DNA]</scope>
    <source>
        <strain evidence="2 3">NS319</strain>
    </source>
</reference>
<dbReference type="PATRIC" id="fig|33051.3.peg.369"/>
<comment type="caution">
    <text evidence="2">The sequence shown here is derived from an EMBL/GenBank/DDBJ whole genome shotgun (WGS) entry which is preliminary data.</text>
</comment>
<evidence type="ECO:0000256" key="1">
    <source>
        <dbReference type="SAM" id="MobiDB-lite"/>
    </source>
</evidence>
<dbReference type="Proteomes" id="UP000072867">
    <property type="component" value="Unassembled WGS sequence"/>
</dbReference>
<accession>A0A147HTV0</accession>
<dbReference type="EMBL" id="LDTD01000117">
    <property type="protein sequence ID" value="KTT68249.1"/>
    <property type="molecule type" value="Genomic_DNA"/>
</dbReference>